<feature type="region of interest" description="Disordered" evidence="5">
    <location>
        <begin position="345"/>
        <end position="370"/>
    </location>
</feature>
<dbReference type="AlphaFoldDB" id="A0A0D2NVB7"/>
<sequence>MAHQMRRQHVGAAHRRAPQNGFDPAKYLTQTDAGSFFSDLFPTLSTIDVSSTSDTTTSTQPVILTTLTTSSTTSTSTTSTTSTTPTTSSTSTSTVPSTTTTSSSTTVAPTTTTHSTTKASSTSKLSVTSTVSRTVASNTLAAASVTSTVTPATSSGVSTGAVVGGIAAGLVALAALILVVMYFVRRSKKQDAEPAFDQNDFRRSAMILNDPPTHEDTVARGFNPPPTMAERHASHAPTFGTQYGHPGGVYAQQGYAGNQYNTQYNQAGQGYAQDGYAGGQYNQAGAGYAQDAYAGSQYNQPSPGYGANTRSFEPGQVISSHPIHTPQSPMEQYAPPIAAYPVLTRTPSASSSEQPHAAPASNMNRESLPAGDYVDLSRSSVSPFQAAQYVEISRRLNAEVPAGLTSAALERELPPVPPAPESSPFADPASAPPSPGAQYAIDRRAAPDDEYAPRAASRPLSGDSSLGTHDFPAPPPPAMPAVAASRYRIDSMPPVLPEIHLQARGSVSSLSPVLSIRSSGAPAPGGLLSAGVGDAVHSRFPATPSPLASSFGMPSPAAGSSEASFADASPVPRPAPAVAQDPKARKSTYSMYDPEDAYGGI</sequence>
<dbReference type="Proteomes" id="UP000054270">
    <property type="component" value="Unassembled WGS sequence"/>
</dbReference>
<dbReference type="OrthoDB" id="3263296at2759"/>
<feature type="transmembrane region" description="Helical" evidence="6">
    <location>
        <begin position="161"/>
        <end position="184"/>
    </location>
</feature>
<evidence type="ECO:0000256" key="3">
    <source>
        <dbReference type="ARBA" id="ARBA00022989"/>
    </source>
</evidence>
<evidence type="ECO:0000256" key="1">
    <source>
        <dbReference type="ARBA" id="ARBA00004167"/>
    </source>
</evidence>
<organism evidence="7 8">
    <name type="scientific">Hypholoma sublateritium (strain FD-334 SS-4)</name>
    <dbReference type="NCBI Taxonomy" id="945553"/>
    <lineage>
        <taxon>Eukaryota</taxon>
        <taxon>Fungi</taxon>
        <taxon>Dikarya</taxon>
        <taxon>Basidiomycota</taxon>
        <taxon>Agaricomycotina</taxon>
        <taxon>Agaricomycetes</taxon>
        <taxon>Agaricomycetidae</taxon>
        <taxon>Agaricales</taxon>
        <taxon>Agaricineae</taxon>
        <taxon>Strophariaceae</taxon>
        <taxon>Hypholoma</taxon>
    </lineage>
</organism>
<keyword evidence="8" id="KW-1185">Reference proteome</keyword>
<evidence type="ECO:0000256" key="4">
    <source>
        <dbReference type="ARBA" id="ARBA00023136"/>
    </source>
</evidence>
<keyword evidence="2 6" id="KW-0812">Transmembrane</keyword>
<dbReference type="GO" id="GO:0016020">
    <property type="term" value="C:membrane"/>
    <property type="evidence" value="ECO:0007669"/>
    <property type="project" value="UniProtKB-SubCell"/>
</dbReference>
<feature type="compositionally biased region" description="Low complexity" evidence="5">
    <location>
        <begin position="566"/>
        <end position="581"/>
    </location>
</feature>
<evidence type="ECO:0000256" key="5">
    <source>
        <dbReference type="SAM" id="MobiDB-lite"/>
    </source>
</evidence>
<feature type="compositionally biased region" description="Polar residues" evidence="5">
    <location>
        <begin position="345"/>
        <end position="354"/>
    </location>
</feature>
<protein>
    <recommendedName>
        <fullName evidence="9">REJ domain-containing protein</fullName>
    </recommendedName>
</protein>
<evidence type="ECO:0000313" key="7">
    <source>
        <dbReference type="EMBL" id="KJA22739.1"/>
    </source>
</evidence>
<evidence type="ECO:0000256" key="2">
    <source>
        <dbReference type="ARBA" id="ARBA00022692"/>
    </source>
</evidence>
<keyword evidence="4 6" id="KW-0472">Membrane</keyword>
<proteinExistence type="predicted"/>
<feature type="region of interest" description="Disordered" evidence="5">
    <location>
        <begin position="69"/>
        <end position="128"/>
    </location>
</feature>
<dbReference type="InterPro" id="IPR051694">
    <property type="entry name" value="Immunoregulatory_rcpt-like"/>
</dbReference>
<dbReference type="PANTHER" id="PTHR15549">
    <property type="entry name" value="PAIRED IMMUNOGLOBULIN-LIKE TYPE 2 RECEPTOR"/>
    <property type="match status" value="1"/>
</dbReference>
<accession>A0A0D2NVB7</accession>
<evidence type="ECO:0000313" key="8">
    <source>
        <dbReference type="Proteomes" id="UP000054270"/>
    </source>
</evidence>
<dbReference type="GO" id="GO:0071944">
    <property type="term" value="C:cell periphery"/>
    <property type="evidence" value="ECO:0007669"/>
    <property type="project" value="UniProtKB-ARBA"/>
</dbReference>
<name>A0A0D2NVB7_HYPSF</name>
<gene>
    <name evidence="7" type="ORF">HYPSUDRAFT_637007</name>
</gene>
<dbReference type="STRING" id="945553.A0A0D2NVB7"/>
<dbReference type="EMBL" id="KN817547">
    <property type="protein sequence ID" value="KJA22739.1"/>
    <property type="molecule type" value="Genomic_DNA"/>
</dbReference>
<comment type="subcellular location">
    <subcellularLocation>
        <location evidence="1">Membrane</location>
        <topology evidence="1">Single-pass membrane protein</topology>
    </subcellularLocation>
</comment>
<reference evidence="8" key="1">
    <citation type="submission" date="2014-04" db="EMBL/GenBank/DDBJ databases">
        <title>Evolutionary Origins and Diversification of the Mycorrhizal Mutualists.</title>
        <authorList>
            <consortium name="DOE Joint Genome Institute"/>
            <consortium name="Mycorrhizal Genomics Consortium"/>
            <person name="Kohler A."/>
            <person name="Kuo A."/>
            <person name="Nagy L.G."/>
            <person name="Floudas D."/>
            <person name="Copeland A."/>
            <person name="Barry K.W."/>
            <person name="Cichocki N."/>
            <person name="Veneault-Fourrey C."/>
            <person name="LaButti K."/>
            <person name="Lindquist E.A."/>
            <person name="Lipzen A."/>
            <person name="Lundell T."/>
            <person name="Morin E."/>
            <person name="Murat C."/>
            <person name="Riley R."/>
            <person name="Ohm R."/>
            <person name="Sun H."/>
            <person name="Tunlid A."/>
            <person name="Henrissat B."/>
            <person name="Grigoriev I.V."/>
            <person name="Hibbett D.S."/>
            <person name="Martin F."/>
        </authorList>
    </citation>
    <scope>NUCLEOTIDE SEQUENCE [LARGE SCALE GENOMIC DNA]</scope>
    <source>
        <strain evidence="8">FD-334 SS-4</strain>
    </source>
</reference>
<feature type="region of interest" description="Disordered" evidence="5">
    <location>
        <begin position="1"/>
        <end position="26"/>
    </location>
</feature>
<evidence type="ECO:0000256" key="6">
    <source>
        <dbReference type="SAM" id="Phobius"/>
    </source>
</evidence>
<feature type="compositionally biased region" description="Basic residues" evidence="5">
    <location>
        <begin position="1"/>
        <end position="17"/>
    </location>
</feature>
<keyword evidence="3 6" id="KW-1133">Transmembrane helix</keyword>
<feature type="region of interest" description="Disordered" evidence="5">
    <location>
        <begin position="543"/>
        <end position="601"/>
    </location>
</feature>
<feature type="region of interest" description="Disordered" evidence="5">
    <location>
        <begin position="412"/>
        <end position="478"/>
    </location>
</feature>
<evidence type="ECO:0008006" key="9">
    <source>
        <dbReference type="Google" id="ProtNLM"/>
    </source>
</evidence>
<dbReference type="OMA" id="LNKRWVY"/>